<sequence>MKATALMSLIAPHCFLVVCLQSDSGYSSVSMSISTCSSSIISGWSFEIFEARSSTIRRLKISLHRFSSHISKNINLAFMFMFKKLLCF</sequence>
<accession>A0A2J6QJI1</accession>
<keyword evidence="3" id="KW-1185">Reference proteome</keyword>
<feature type="chain" id="PRO_5014362458" description="Secreted protein" evidence="1">
    <location>
        <begin position="20"/>
        <end position="88"/>
    </location>
</feature>
<evidence type="ECO:0000256" key="1">
    <source>
        <dbReference type="SAM" id="SignalP"/>
    </source>
</evidence>
<reference evidence="2 3" key="1">
    <citation type="submission" date="2016-05" db="EMBL/GenBank/DDBJ databases">
        <title>A degradative enzymes factory behind the ericoid mycorrhizal symbiosis.</title>
        <authorList>
            <consortium name="DOE Joint Genome Institute"/>
            <person name="Martino E."/>
            <person name="Morin E."/>
            <person name="Grelet G."/>
            <person name="Kuo A."/>
            <person name="Kohler A."/>
            <person name="Daghino S."/>
            <person name="Barry K."/>
            <person name="Choi C."/>
            <person name="Cichocki N."/>
            <person name="Clum A."/>
            <person name="Copeland A."/>
            <person name="Hainaut M."/>
            <person name="Haridas S."/>
            <person name="Labutti K."/>
            <person name="Lindquist E."/>
            <person name="Lipzen A."/>
            <person name="Khouja H.-R."/>
            <person name="Murat C."/>
            <person name="Ohm R."/>
            <person name="Olson A."/>
            <person name="Spatafora J."/>
            <person name="Veneault-Fourrey C."/>
            <person name="Henrissat B."/>
            <person name="Grigoriev I."/>
            <person name="Martin F."/>
            <person name="Perotto S."/>
        </authorList>
    </citation>
    <scope>NUCLEOTIDE SEQUENCE [LARGE SCALE GENOMIC DNA]</scope>
    <source>
        <strain evidence="2 3">UAMH 7357</strain>
    </source>
</reference>
<name>A0A2J6QJI1_9HELO</name>
<evidence type="ECO:0000313" key="2">
    <source>
        <dbReference type="EMBL" id="PMD26435.1"/>
    </source>
</evidence>
<feature type="signal peptide" evidence="1">
    <location>
        <begin position="1"/>
        <end position="19"/>
    </location>
</feature>
<keyword evidence="1" id="KW-0732">Signal</keyword>
<dbReference type="Proteomes" id="UP000235672">
    <property type="component" value="Unassembled WGS sequence"/>
</dbReference>
<proteinExistence type="predicted"/>
<evidence type="ECO:0000313" key="3">
    <source>
        <dbReference type="Proteomes" id="UP000235672"/>
    </source>
</evidence>
<organism evidence="2 3">
    <name type="scientific">Hyaloscypha hepaticicola</name>
    <dbReference type="NCBI Taxonomy" id="2082293"/>
    <lineage>
        <taxon>Eukaryota</taxon>
        <taxon>Fungi</taxon>
        <taxon>Dikarya</taxon>
        <taxon>Ascomycota</taxon>
        <taxon>Pezizomycotina</taxon>
        <taxon>Leotiomycetes</taxon>
        <taxon>Helotiales</taxon>
        <taxon>Hyaloscyphaceae</taxon>
        <taxon>Hyaloscypha</taxon>
    </lineage>
</organism>
<evidence type="ECO:0008006" key="4">
    <source>
        <dbReference type="Google" id="ProtNLM"/>
    </source>
</evidence>
<dbReference type="EMBL" id="KZ613468">
    <property type="protein sequence ID" value="PMD26435.1"/>
    <property type="molecule type" value="Genomic_DNA"/>
</dbReference>
<gene>
    <name evidence="2" type="ORF">NA56DRAFT_345005</name>
</gene>
<protein>
    <recommendedName>
        <fullName evidence="4">Secreted protein</fullName>
    </recommendedName>
</protein>
<dbReference type="AlphaFoldDB" id="A0A2J6QJI1"/>